<dbReference type="NCBIfam" id="TIGR04223">
    <property type="entry name" value="quorum_AgrD"/>
    <property type="match status" value="1"/>
</dbReference>
<proteinExistence type="predicted"/>
<protein>
    <recommendedName>
        <fullName evidence="3">Cyclic lactone autoinducer peptide</fullName>
    </recommendedName>
</protein>
<evidence type="ECO:0000313" key="1">
    <source>
        <dbReference type="EMBL" id="KGF56341.1"/>
    </source>
</evidence>
<dbReference type="InterPro" id="IPR009229">
    <property type="entry name" value="AgrD"/>
</dbReference>
<evidence type="ECO:0008006" key="3">
    <source>
        <dbReference type="Google" id="ProtNLM"/>
    </source>
</evidence>
<keyword evidence="2" id="KW-1185">Reference proteome</keyword>
<dbReference type="GeneID" id="63972386"/>
<dbReference type="EMBL" id="ADLO01000043">
    <property type="protein sequence ID" value="KGF56341.1"/>
    <property type="molecule type" value="Genomic_DNA"/>
</dbReference>
<name>A0A096BBE2_FLAPL</name>
<dbReference type="HOGENOM" id="CLU_3198165_0_0_9"/>
<dbReference type="AlphaFoldDB" id="A0A096BBE2"/>
<dbReference type="RefSeq" id="WP_007494413.1">
    <property type="nucleotide sequence ID" value="NZ_KN174162.1"/>
</dbReference>
<dbReference type="PATRIC" id="fig|742738.3.peg.1158"/>
<organism evidence="1 2">
    <name type="scientific">Flavonifractor plautii 1_3_50AFAA</name>
    <dbReference type="NCBI Taxonomy" id="742738"/>
    <lineage>
        <taxon>Bacteria</taxon>
        <taxon>Bacillati</taxon>
        <taxon>Bacillota</taxon>
        <taxon>Clostridia</taxon>
        <taxon>Eubacteriales</taxon>
        <taxon>Oscillospiraceae</taxon>
        <taxon>Flavonifractor</taxon>
    </lineage>
</organism>
<evidence type="ECO:0000313" key="2">
    <source>
        <dbReference type="Proteomes" id="UP000029585"/>
    </source>
</evidence>
<gene>
    <name evidence="1" type="ORF">HMPREF9460_01117</name>
</gene>
<reference evidence="1 2" key="1">
    <citation type="submission" date="2011-08" db="EMBL/GenBank/DDBJ databases">
        <title>The Genome Sequence of Clostridium orbiscindens 1_3_50AFAA.</title>
        <authorList>
            <consortium name="The Broad Institute Genome Sequencing Platform"/>
            <person name="Earl A."/>
            <person name="Ward D."/>
            <person name="Feldgarden M."/>
            <person name="Gevers D."/>
            <person name="Daigneault M."/>
            <person name="Strauss J."/>
            <person name="Allen-Vercoe E."/>
            <person name="Young S.K."/>
            <person name="Zeng Q."/>
            <person name="Gargeya S."/>
            <person name="Fitzgerald M."/>
            <person name="Haas B."/>
            <person name="Abouelleil A."/>
            <person name="Alvarado L."/>
            <person name="Arachchi H.M."/>
            <person name="Berlin A."/>
            <person name="Brown A."/>
            <person name="Chapman S.B."/>
            <person name="Chen Z."/>
            <person name="Dunbar C."/>
            <person name="Freedman E."/>
            <person name="Gearin G."/>
            <person name="Gellesch M."/>
            <person name="Goldberg J."/>
            <person name="Griggs A."/>
            <person name="Gujja S."/>
            <person name="Heiman D."/>
            <person name="Howarth C."/>
            <person name="Larson L."/>
            <person name="Lui A."/>
            <person name="MacDonald P.J.P."/>
            <person name="Montmayeur A."/>
            <person name="Murphy C."/>
            <person name="Neiman D."/>
            <person name="Pearson M."/>
            <person name="Priest M."/>
            <person name="Roberts A."/>
            <person name="Saif S."/>
            <person name="Shea T."/>
            <person name="Shenoy N."/>
            <person name="Sisk P."/>
            <person name="Stolte C."/>
            <person name="Sykes S."/>
            <person name="Wortman J."/>
            <person name="Nusbaum C."/>
            <person name="Birren B."/>
        </authorList>
    </citation>
    <scope>NUCLEOTIDE SEQUENCE [LARGE SCALE GENOMIC DNA]</scope>
    <source>
        <strain evidence="1 2">1_3_50AFAA</strain>
    </source>
</reference>
<dbReference type="Proteomes" id="UP000029585">
    <property type="component" value="Unassembled WGS sequence"/>
</dbReference>
<comment type="caution">
    <text evidence="1">The sequence shown here is derived from an EMBL/GenBank/DDBJ whole genome shotgun (WGS) entry which is preliminary data.</text>
</comment>
<accession>A0A096BBE2</accession>
<sequence length="45" mass="5004">MKVMVERILLWFGGAMAVLARYTATASVSSTCFYTAYQPDVPDEL</sequence>